<evidence type="ECO:0000313" key="1">
    <source>
        <dbReference type="EMBL" id="KAK5097716.1"/>
    </source>
</evidence>
<dbReference type="Proteomes" id="UP001345013">
    <property type="component" value="Unassembled WGS sequence"/>
</dbReference>
<dbReference type="EMBL" id="JAVRRG010000017">
    <property type="protein sequence ID" value="KAK5097716.1"/>
    <property type="molecule type" value="Genomic_DNA"/>
</dbReference>
<keyword evidence="2" id="KW-1185">Reference proteome</keyword>
<reference evidence="1 2" key="1">
    <citation type="submission" date="2023-08" db="EMBL/GenBank/DDBJ databases">
        <title>Black Yeasts Isolated from many extreme environments.</title>
        <authorList>
            <person name="Coleine C."/>
            <person name="Stajich J.E."/>
            <person name="Selbmann L."/>
        </authorList>
    </citation>
    <scope>NUCLEOTIDE SEQUENCE [LARGE SCALE GENOMIC DNA]</scope>
    <source>
        <strain evidence="1 2">CCFEE 5885</strain>
    </source>
</reference>
<gene>
    <name evidence="1" type="ORF">LTR24_002183</name>
</gene>
<comment type="caution">
    <text evidence="1">The sequence shown here is derived from an EMBL/GenBank/DDBJ whole genome shotgun (WGS) entry which is preliminary data.</text>
</comment>
<evidence type="ECO:0000313" key="2">
    <source>
        <dbReference type="Proteomes" id="UP001345013"/>
    </source>
</evidence>
<protein>
    <submittedName>
        <fullName evidence="1">Uncharacterized protein</fullName>
    </submittedName>
</protein>
<organism evidence="1 2">
    <name type="scientific">Lithohypha guttulata</name>
    <dbReference type="NCBI Taxonomy" id="1690604"/>
    <lineage>
        <taxon>Eukaryota</taxon>
        <taxon>Fungi</taxon>
        <taxon>Dikarya</taxon>
        <taxon>Ascomycota</taxon>
        <taxon>Pezizomycotina</taxon>
        <taxon>Eurotiomycetes</taxon>
        <taxon>Chaetothyriomycetidae</taxon>
        <taxon>Chaetothyriales</taxon>
        <taxon>Trichomeriaceae</taxon>
        <taxon>Lithohypha</taxon>
    </lineage>
</organism>
<name>A0ABR0KIQ7_9EURO</name>
<accession>A0ABR0KIQ7</accession>
<sequence>MNDAYFWWMSRRTDVQAIARRMERMKEINGRLEMEDGRDRPFYRAEILKQKLAVHGTEIRDLFDKIEVHEMSRSRSKRFASRARWLAEKDTFMEKREAFEKLHAEFKDWSQRAPFLEPDDHIKSVFAVINQQSDSIRALQEQQAEWEKTLRDVLTVLKQGAPSDVAGGG</sequence>
<proteinExistence type="predicted"/>